<dbReference type="GO" id="GO:0016787">
    <property type="term" value="F:hydrolase activity"/>
    <property type="evidence" value="ECO:0007669"/>
    <property type="project" value="UniProtKB-KW"/>
</dbReference>
<proteinExistence type="predicted"/>
<dbReference type="InterPro" id="IPR000073">
    <property type="entry name" value="AB_hydrolase_1"/>
</dbReference>
<evidence type="ECO:0000259" key="1">
    <source>
        <dbReference type="Pfam" id="PF00561"/>
    </source>
</evidence>
<name>A0ABX8ZTL3_9SPHN</name>
<dbReference type="Gene3D" id="3.40.50.1820">
    <property type="entry name" value="alpha/beta hydrolase"/>
    <property type="match status" value="1"/>
</dbReference>
<protein>
    <submittedName>
        <fullName evidence="2">Alpha/beta hydrolase</fullName>
    </submittedName>
</protein>
<keyword evidence="2" id="KW-0378">Hydrolase</keyword>
<accession>A0ABX8ZTL3</accession>
<gene>
    <name evidence="2" type="ORF">K3162_11935</name>
</gene>
<keyword evidence="3" id="KW-1185">Reference proteome</keyword>
<evidence type="ECO:0000313" key="3">
    <source>
        <dbReference type="Proteomes" id="UP000824300"/>
    </source>
</evidence>
<dbReference type="SUPFAM" id="SSF53474">
    <property type="entry name" value="alpha/beta-Hydrolases"/>
    <property type="match status" value="1"/>
</dbReference>
<dbReference type="Proteomes" id="UP000824300">
    <property type="component" value="Chromosome"/>
</dbReference>
<dbReference type="InterPro" id="IPR029058">
    <property type="entry name" value="AB_hydrolase_fold"/>
</dbReference>
<sequence length="250" mass="27917">MATLPFQETRQEWSRRLALASEPCPDDARGPRALLLLREFLWPLEPVKRRFSSLEVTPARSPKRIMLLPGFGAHPVRMRWMAKQLEKAGHTAKSWGMGVNLGATADRFAKTEERLLDLYQRRGEQIVLIGWSLGGVMARELAKRHPDKIEKVVTLGSPFSGSPRANNGWRAYQAIAGHRVDEPEIDTVLSEKPPVETVAMWSPRDGVVHPRSACGRAGERDRAIALRCSHMGFVLTNEAVAALLSELDRA</sequence>
<dbReference type="Pfam" id="PF00561">
    <property type="entry name" value="Abhydrolase_1"/>
    <property type="match status" value="1"/>
</dbReference>
<organism evidence="2 3">
    <name type="scientific">Qipengyuania xiapuensis</name>
    <dbReference type="NCBI Taxonomy" id="2867236"/>
    <lineage>
        <taxon>Bacteria</taxon>
        <taxon>Pseudomonadati</taxon>
        <taxon>Pseudomonadota</taxon>
        <taxon>Alphaproteobacteria</taxon>
        <taxon>Sphingomonadales</taxon>
        <taxon>Erythrobacteraceae</taxon>
        <taxon>Qipengyuania</taxon>
    </lineage>
</organism>
<feature type="domain" description="AB hydrolase-1" evidence="1">
    <location>
        <begin position="124"/>
        <end position="171"/>
    </location>
</feature>
<evidence type="ECO:0000313" key="2">
    <source>
        <dbReference type="EMBL" id="QZD92232.1"/>
    </source>
</evidence>
<reference evidence="2 3" key="1">
    <citation type="submission" date="2021-08" db="EMBL/GenBank/DDBJ databases">
        <title>Comparative Genomics Analysis of the Genus Qipengyuania Reveals Extensive Genetic Diversity and Metabolic Versatility, Including the Description of Fifteen Novel Species.</title>
        <authorList>
            <person name="Liu Y."/>
        </authorList>
    </citation>
    <scope>NUCLEOTIDE SEQUENCE [LARGE SCALE GENOMIC DNA]</scope>
    <source>
        <strain evidence="2 3">1NDW3</strain>
    </source>
</reference>
<dbReference type="EMBL" id="CP081296">
    <property type="protein sequence ID" value="QZD92232.1"/>
    <property type="molecule type" value="Genomic_DNA"/>
</dbReference>